<feature type="compositionally biased region" description="Polar residues" evidence="1">
    <location>
        <begin position="106"/>
        <end position="115"/>
    </location>
</feature>
<feature type="compositionally biased region" description="Basic residues" evidence="1">
    <location>
        <begin position="1"/>
        <end position="13"/>
    </location>
</feature>
<feature type="compositionally biased region" description="Basic and acidic residues" evidence="1">
    <location>
        <begin position="199"/>
        <end position="218"/>
    </location>
</feature>
<reference evidence="2 3" key="1">
    <citation type="submission" date="2024-08" db="EMBL/GenBank/DDBJ databases">
        <title>Insights into the chromosomal genome structure of Flemingia macrophylla.</title>
        <authorList>
            <person name="Ding Y."/>
            <person name="Zhao Y."/>
            <person name="Bi W."/>
            <person name="Wu M."/>
            <person name="Zhao G."/>
            <person name="Gong Y."/>
            <person name="Li W."/>
            <person name="Zhang P."/>
        </authorList>
    </citation>
    <scope>NUCLEOTIDE SEQUENCE [LARGE SCALE GENOMIC DNA]</scope>
    <source>
        <strain evidence="2">DYQJB</strain>
        <tissue evidence="2">Leaf</tissue>
    </source>
</reference>
<evidence type="ECO:0000313" key="2">
    <source>
        <dbReference type="EMBL" id="KAL2349543.1"/>
    </source>
</evidence>
<feature type="compositionally biased region" description="Basic and acidic residues" evidence="1">
    <location>
        <begin position="94"/>
        <end position="105"/>
    </location>
</feature>
<dbReference type="PANTHER" id="PTHR36364:SF1">
    <property type="entry name" value="OS03G0203000 PROTEIN"/>
    <property type="match status" value="1"/>
</dbReference>
<dbReference type="EMBL" id="JBGMDY010000001">
    <property type="protein sequence ID" value="KAL2349543.1"/>
    <property type="molecule type" value="Genomic_DNA"/>
</dbReference>
<dbReference type="AlphaFoldDB" id="A0ABD1NN29"/>
<organism evidence="2 3">
    <name type="scientific">Flemingia macrophylla</name>
    <dbReference type="NCBI Taxonomy" id="520843"/>
    <lineage>
        <taxon>Eukaryota</taxon>
        <taxon>Viridiplantae</taxon>
        <taxon>Streptophyta</taxon>
        <taxon>Embryophyta</taxon>
        <taxon>Tracheophyta</taxon>
        <taxon>Spermatophyta</taxon>
        <taxon>Magnoliopsida</taxon>
        <taxon>eudicotyledons</taxon>
        <taxon>Gunneridae</taxon>
        <taxon>Pentapetalae</taxon>
        <taxon>rosids</taxon>
        <taxon>fabids</taxon>
        <taxon>Fabales</taxon>
        <taxon>Fabaceae</taxon>
        <taxon>Papilionoideae</taxon>
        <taxon>50 kb inversion clade</taxon>
        <taxon>NPAAA clade</taxon>
        <taxon>indigoferoid/millettioid clade</taxon>
        <taxon>Phaseoleae</taxon>
        <taxon>Flemingia</taxon>
    </lineage>
</organism>
<evidence type="ECO:0000256" key="1">
    <source>
        <dbReference type="SAM" id="MobiDB-lite"/>
    </source>
</evidence>
<feature type="region of interest" description="Disordered" evidence="1">
    <location>
        <begin position="1"/>
        <end position="247"/>
    </location>
</feature>
<gene>
    <name evidence="2" type="ORF">Fmac_003543</name>
</gene>
<accession>A0ABD1NN29</accession>
<protein>
    <recommendedName>
        <fullName evidence="4">Btz domain-containing protein</fullName>
    </recommendedName>
</protein>
<name>A0ABD1NN29_9FABA</name>
<dbReference type="Proteomes" id="UP001603857">
    <property type="component" value="Unassembled WGS sequence"/>
</dbReference>
<evidence type="ECO:0000313" key="3">
    <source>
        <dbReference type="Proteomes" id="UP001603857"/>
    </source>
</evidence>
<feature type="compositionally biased region" description="Basic and acidic residues" evidence="1">
    <location>
        <begin position="47"/>
        <end position="81"/>
    </location>
</feature>
<comment type="caution">
    <text evidence="2">The sequence shown here is derived from an EMBL/GenBank/DDBJ whole genome shotgun (WGS) entry which is preliminary data.</text>
</comment>
<feature type="compositionally biased region" description="Basic and acidic residues" evidence="1">
    <location>
        <begin position="118"/>
        <end position="146"/>
    </location>
</feature>
<dbReference type="PANTHER" id="PTHR36364">
    <property type="entry name" value="OS03G0203000 PROTEIN"/>
    <property type="match status" value="1"/>
</dbReference>
<keyword evidence="3" id="KW-1185">Reference proteome</keyword>
<sequence length="286" mass="33132">MSRRHSDSKRRHSSRFDTHPTPSSKRHRRDDGEEERERVSSTTGTNGEHRQLNELKEPPKHSLHNKPNEPPKHAPKHDERGSAGQVGRSSGQRQTDERGWWKDSKNQLNERTQISHGGEQRVEKSQAKLDDNTFQRKNIFSERKNELPPTSRKRPAFREKKFQLDSGDANLAAVVAIKSSQIERNDRKEERSGNPQLPDRPEKHFADDRAHNKTEARRNGFPSRGRRYGGNDSYRGRDIYGGRQGYRSGNIRTEKWKHDLYQEVNKDPIPQNEDDQIAKLEALLAS</sequence>
<feature type="compositionally biased region" description="Basic and acidic residues" evidence="1">
    <location>
        <begin position="29"/>
        <end position="39"/>
    </location>
</feature>
<feature type="compositionally biased region" description="Basic and acidic residues" evidence="1">
    <location>
        <begin position="181"/>
        <end position="192"/>
    </location>
</feature>
<proteinExistence type="predicted"/>
<evidence type="ECO:0008006" key="4">
    <source>
        <dbReference type="Google" id="ProtNLM"/>
    </source>
</evidence>